<evidence type="ECO:0000313" key="11">
    <source>
        <dbReference type="EMBL" id="BFG71035.1"/>
    </source>
</evidence>
<dbReference type="RefSeq" id="WP_353548672.1">
    <property type="nucleotide sequence ID" value="NZ_AP029612.1"/>
</dbReference>
<keyword evidence="2" id="KW-0813">Transport</keyword>
<dbReference type="Gene3D" id="2.60.40.1120">
    <property type="entry name" value="Carboxypeptidase-like, regulatory domain"/>
    <property type="match status" value="1"/>
</dbReference>
<gene>
    <name evidence="11" type="ORF">KACHI17_19160</name>
</gene>
<dbReference type="GO" id="GO:0009279">
    <property type="term" value="C:cell outer membrane"/>
    <property type="evidence" value="ECO:0007669"/>
    <property type="project" value="UniProtKB-SubCell"/>
</dbReference>
<feature type="domain" description="TonB-dependent receptor plug" evidence="10">
    <location>
        <begin position="130"/>
        <end position="236"/>
    </location>
</feature>
<evidence type="ECO:0000256" key="3">
    <source>
        <dbReference type="ARBA" id="ARBA00022452"/>
    </source>
</evidence>
<evidence type="ECO:0000256" key="5">
    <source>
        <dbReference type="ARBA" id="ARBA00023077"/>
    </source>
</evidence>
<comment type="subcellular location">
    <subcellularLocation>
        <location evidence="1">Cell outer membrane</location>
        <topology evidence="1">Multi-pass membrane protein</topology>
    </subcellularLocation>
</comment>
<dbReference type="InterPro" id="IPR037066">
    <property type="entry name" value="Plug_dom_sf"/>
</dbReference>
<keyword evidence="6 8" id="KW-0472">Membrane</keyword>
<keyword evidence="7" id="KW-0998">Cell outer membrane</keyword>
<dbReference type="InterPro" id="IPR008969">
    <property type="entry name" value="CarboxyPept-like_regulatory"/>
</dbReference>
<dbReference type="InterPro" id="IPR036942">
    <property type="entry name" value="Beta-barrel_TonB_sf"/>
</dbReference>
<proteinExistence type="inferred from homology"/>
<evidence type="ECO:0000259" key="9">
    <source>
        <dbReference type="Pfam" id="PF00593"/>
    </source>
</evidence>
<reference evidence="11" key="1">
    <citation type="submission" date="2024-02" db="EMBL/GenBank/DDBJ databases">
        <title>Sediminibacterium planktonica sp. nov. and Sediminibacterium longus sp. nov., isolated from surface lake and river water.</title>
        <authorList>
            <person name="Watanabe K."/>
            <person name="Takemine S."/>
            <person name="Ishii Y."/>
            <person name="Ogata Y."/>
            <person name="Shindo C."/>
            <person name="Suda W."/>
        </authorList>
    </citation>
    <scope>NUCLEOTIDE SEQUENCE</scope>
    <source>
        <strain evidence="11">KACHI17</strain>
    </source>
</reference>
<dbReference type="SUPFAM" id="SSF49464">
    <property type="entry name" value="Carboxypeptidase regulatory domain-like"/>
    <property type="match status" value="1"/>
</dbReference>
<comment type="similarity">
    <text evidence="8">Belongs to the TonB-dependent receptor family.</text>
</comment>
<evidence type="ECO:0000256" key="8">
    <source>
        <dbReference type="RuleBase" id="RU003357"/>
    </source>
</evidence>
<dbReference type="Pfam" id="PF00593">
    <property type="entry name" value="TonB_dep_Rec_b-barrel"/>
    <property type="match status" value="1"/>
</dbReference>
<evidence type="ECO:0000256" key="4">
    <source>
        <dbReference type="ARBA" id="ARBA00022692"/>
    </source>
</evidence>
<evidence type="ECO:0000259" key="10">
    <source>
        <dbReference type="Pfam" id="PF07715"/>
    </source>
</evidence>
<dbReference type="Gene3D" id="2.40.170.20">
    <property type="entry name" value="TonB-dependent receptor, beta-barrel domain"/>
    <property type="match status" value="1"/>
</dbReference>
<dbReference type="EMBL" id="AP029612">
    <property type="protein sequence ID" value="BFG71035.1"/>
    <property type="molecule type" value="Genomic_DNA"/>
</dbReference>
<evidence type="ECO:0000256" key="2">
    <source>
        <dbReference type="ARBA" id="ARBA00022448"/>
    </source>
</evidence>
<evidence type="ECO:0000256" key="1">
    <source>
        <dbReference type="ARBA" id="ARBA00004571"/>
    </source>
</evidence>
<keyword evidence="5 8" id="KW-0798">TonB box</keyword>
<dbReference type="SUPFAM" id="SSF56935">
    <property type="entry name" value="Porins"/>
    <property type="match status" value="1"/>
</dbReference>
<dbReference type="Pfam" id="PF07715">
    <property type="entry name" value="Plug"/>
    <property type="match status" value="1"/>
</dbReference>
<name>A0AAT9GK99_9BACT</name>
<feature type="domain" description="TonB-dependent receptor-like beta-barrel" evidence="9">
    <location>
        <begin position="344"/>
        <end position="755"/>
    </location>
</feature>
<keyword evidence="4" id="KW-0812">Transmembrane</keyword>
<accession>A0AAT9GK99</accession>
<dbReference type="InterPro" id="IPR000531">
    <property type="entry name" value="Beta-barrel_TonB"/>
</dbReference>
<dbReference type="Gene3D" id="2.170.130.10">
    <property type="entry name" value="TonB-dependent receptor, plug domain"/>
    <property type="match status" value="1"/>
</dbReference>
<organism evidence="11">
    <name type="scientific">Sediminibacterium sp. KACHI17</name>
    <dbReference type="NCBI Taxonomy" id="1751071"/>
    <lineage>
        <taxon>Bacteria</taxon>
        <taxon>Pseudomonadati</taxon>
        <taxon>Bacteroidota</taxon>
        <taxon>Chitinophagia</taxon>
        <taxon>Chitinophagales</taxon>
        <taxon>Chitinophagaceae</taxon>
        <taxon>Sediminibacterium</taxon>
    </lineage>
</organism>
<evidence type="ECO:0000256" key="6">
    <source>
        <dbReference type="ARBA" id="ARBA00023136"/>
    </source>
</evidence>
<evidence type="ECO:0000256" key="7">
    <source>
        <dbReference type="ARBA" id="ARBA00023237"/>
    </source>
</evidence>
<dbReference type="InterPro" id="IPR012910">
    <property type="entry name" value="Plug_dom"/>
</dbReference>
<dbReference type="Pfam" id="PF13620">
    <property type="entry name" value="CarboxypepD_reg"/>
    <property type="match status" value="1"/>
</dbReference>
<sequence>MLLRLALLWLGLVTLFLSDLQAQGTQQGSLTGTLIDKNTQRPVVGAVVLLSPSGKNTLTDSTGTFRFIGLTPGTYNISINTLGYKPSNLNNVLITNGNINVITLEAEPTASSLAEVTVSGRRATARAASIETPLSVQKMTTEEIKRNPGGNFDISKVVQSLPGVGGGVGGGGFRNDIIIRGGAPNENVYYLDGVEIPVINHFGTQGSGGGPQGILNANFIEEVKLSTSAFDARYDNALSSVLQFRQKSGNDKRTQGNVILSATELALTLDGPMDKKTTYLASVRRSYLQLLFQAIDLPIRPNYWDFQFKTTTKINPTTTLSFLGLGAIDEFKFAAPKSATPEKLYVINSNPIINQWNYTIGASLRKLTKKGFWNLALSRNTLNNNVEKFEDNEKPSPATQTLLTDSRETENKLRFDMTANSANGWKISYGAMLQYVDFNNQFNNLFRKELRDQNGNIIQPEVRIFANSNTDFIKYGAFIQGSKKIFRDKVAISGGIRMDANSLSTSESNPFDQLSPRVSLSYAVARQWNINASVGRYYKLPSYTQLAFRNGGVSNPGNYIQSTHYVAGVEYIPSSTFRLTVEGFYKNYTDYPVSILEGISLANKGTEFGSIGNEAVVQSGKGRAYGMEIFMQKKLTKRFFGILSYTLYKSEFTNRNGVYLPAGWDNGQLLSITAGYKLPRNWELGIKFRYQGAAPLTPFDLTASQLNYLSVGTGILDYSRFNANRLPAFNSSDIRIDKKWNYRKTTLNVFIDVTNWYGSKISGVPQYTFQRNADNTAFLTTNGQPIAANGSNAIPLILSNAEVQITPTFGLIVEF</sequence>
<keyword evidence="11" id="KW-0675">Receptor</keyword>
<dbReference type="InterPro" id="IPR039426">
    <property type="entry name" value="TonB-dep_rcpt-like"/>
</dbReference>
<dbReference type="GO" id="GO:0044718">
    <property type="term" value="P:siderophore transmembrane transport"/>
    <property type="evidence" value="ECO:0007669"/>
    <property type="project" value="TreeGrafter"/>
</dbReference>
<dbReference type="PANTHER" id="PTHR30069">
    <property type="entry name" value="TONB-DEPENDENT OUTER MEMBRANE RECEPTOR"/>
    <property type="match status" value="1"/>
</dbReference>
<dbReference type="AlphaFoldDB" id="A0AAT9GK99"/>
<protein>
    <submittedName>
        <fullName evidence="11">TonB-dependent receptor</fullName>
    </submittedName>
</protein>
<keyword evidence="3" id="KW-1134">Transmembrane beta strand</keyword>
<dbReference type="PANTHER" id="PTHR30069:SF57">
    <property type="entry name" value="TONB-DEPENDENT RECEPTOR"/>
    <property type="match status" value="1"/>
</dbReference>
<dbReference type="GO" id="GO:0015344">
    <property type="term" value="F:siderophore uptake transmembrane transporter activity"/>
    <property type="evidence" value="ECO:0007669"/>
    <property type="project" value="TreeGrafter"/>
</dbReference>